<evidence type="ECO:0000313" key="4">
    <source>
        <dbReference type="Proteomes" id="UP001610335"/>
    </source>
</evidence>
<evidence type="ECO:0000256" key="1">
    <source>
        <dbReference type="SAM" id="MobiDB-lite"/>
    </source>
</evidence>
<accession>A0ABR4HKP2</accession>
<reference evidence="3 4" key="1">
    <citation type="submission" date="2024-07" db="EMBL/GenBank/DDBJ databases">
        <title>Section-level genome sequencing and comparative genomics of Aspergillus sections Usti and Cavernicolus.</title>
        <authorList>
            <consortium name="Lawrence Berkeley National Laboratory"/>
            <person name="Nybo J.L."/>
            <person name="Vesth T.C."/>
            <person name="Theobald S."/>
            <person name="Frisvad J.C."/>
            <person name="Larsen T.O."/>
            <person name="Kjaerboelling I."/>
            <person name="Rothschild-Mancinelli K."/>
            <person name="Lyhne E.K."/>
            <person name="Kogle M.E."/>
            <person name="Barry K."/>
            <person name="Clum A."/>
            <person name="Na H."/>
            <person name="Ledsgaard L."/>
            <person name="Lin J."/>
            <person name="Lipzen A."/>
            <person name="Kuo A."/>
            <person name="Riley R."/>
            <person name="Mondo S."/>
            <person name="LaButti K."/>
            <person name="Haridas S."/>
            <person name="Pangalinan J."/>
            <person name="Salamov A.A."/>
            <person name="Simmons B.A."/>
            <person name="Magnuson J.K."/>
            <person name="Chen J."/>
            <person name="Drula E."/>
            <person name="Henrissat B."/>
            <person name="Wiebenga A."/>
            <person name="Lubbers R.J."/>
            <person name="Gomes A.C."/>
            <person name="Makela M.R."/>
            <person name="Stajich J."/>
            <person name="Grigoriev I.V."/>
            <person name="Mortensen U.H."/>
            <person name="De vries R.P."/>
            <person name="Baker S.E."/>
            <person name="Andersen M.R."/>
        </authorList>
    </citation>
    <scope>NUCLEOTIDE SEQUENCE [LARGE SCALE GENOMIC DNA]</scope>
    <source>
        <strain evidence="3 4">CBS 600.67</strain>
    </source>
</reference>
<feature type="compositionally biased region" description="Polar residues" evidence="1">
    <location>
        <begin position="78"/>
        <end position="88"/>
    </location>
</feature>
<keyword evidence="2" id="KW-0812">Transmembrane</keyword>
<dbReference type="Proteomes" id="UP001610335">
    <property type="component" value="Unassembled WGS sequence"/>
</dbReference>
<dbReference type="EMBL" id="JBFXLS010000105">
    <property type="protein sequence ID" value="KAL2816050.1"/>
    <property type="molecule type" value="Genomic_DNA"/>
</dbReference>
<sequence length="157" mass="17310">MTTLSPEAMIGLIALFVACIPGLWYIANQTRRWRRRRLSPSLPLAENSRAESPETNLLPMAPDIVADPPSSVAPVTSHAPSISRRTGNPPQPYPFDPLHTLLQRNYNAPRGMSSVQVEAGFVYYSGTFIPDHSSDSSLPLMADEPSSFSHGEEQYSR</sequence>
<keyword evidence="2" id="KW-1133">Transmembrane helix</keyword>
<gene>
    <name evidence="3" type="ORF">BDW59DRAFT_153466</name>
</gene>
<name>A0ABR4HKP2_9EURO</name>
<comment type="caution">
    <text evidence="3">The sequence shown here is derived from an EMBL/GenBank/DDBJ whole genome shotgun (WGS) entry which is preliminary data.</text>
</comment>
<feature type="transmembrane region" description="Helical" evidence="2">
    <location>
        <begin position="6"/>
        <end position="27"/>
    </location>
</feature>
<feature type="region of interest" description="Disordered" evidence="1">
    <location>
        <begin position="135"/>
        <end position="157"/>
    </location>
</feature>
<protein>
    <submittedName>
        <fullName evidence="3">Uncharacterized protein</fullName>
    </submittedName>
</protein>
<evidence type="ECO:0000313" key="3">
    <source>
        <dbReference type="EMBL" id="KAL2816050.1"/>
    </source>
</evidence>
<keyword evidence="2" id="KW-0472">Membrane</keyword>
<proteinExistence type="predicted"/>
<evidence type="ECO:0000256" key="2">
    <source>
        <dbReference type="SAM" id="Phobius"/>
    </source>
</evidence>
<keyword evidence="4" id="KW-1185">Reference proteome</keyword>
<organism evidence="3 4">
    <name type="scientific">Aspergillus cavernicola</name>
    <dbReference type="NCBI Taxonomy" id="176166"/>
    <lineage>
        <taxon>Eukaryota</taxon>
        <taxon>Fungi</taxon>
        <taxon>Dikarya</taxon>
        <taxon>Ascomycota</taxon>
        <taxon>Pezizomycotina</taxon>
        <taxon>Eurotiomycetes</taxon>
        <taxon>Eurotiomycetidae</taxon>
        <taxon>Eurotiales</taxon>
        <taxon>Aspergillaceae</taxon>
        <taxon>Aspergillus</taxon>
        <taxon>Aspergillus subgen. Nidulantes</taxon>
    </lineage>
</organism>
<feature type="region of interest" description="Disordered" evidence="1">
    <location>
        <begin position="45"/>
        <end position="94"/>
    </location>
</feature>